<proteinExistence type="predicted"/>
<organism evidence="1 2">
    <name type="scientific">Plantibacter elymi</name>
    <name type="common">nom. nud.</name>
    <dbReference type="NCBI Taxonomy" id="199708"/>
    <lineage>
        <taxon>Bacteria</taxon>
        <taxon>Bacillati</taxon>
        <taxon>Actinomycetota</taxon>
        <taxon>Actinomycetes</taxon>
        <taxon>Micrococcales</taxon>
        <taxon>Microbacteriaceae</taxon>
        <taxon>Plantibacter</taxon>
    </lineage>
</organism>
<evidence type="ECO:0000313" key="2">
    <source>
        <dbReference type="Proteomes" id="UP000194464"/>
    </source>
</evidence>
<sequence length="376" mass="41166">MSFTVIDNPHTAPTPLFIAPRSVETGNAIALLTDRQFHVAGQNAQSEAPLIQTNFGGAILVGDDAVTKVAGIRAANPDLPLIVEPRSLRKHLATDTQPFQLTAATLSEDLDQQRVYSDLAITPTGQIKPGDSDALKAALREVNKLGRTDTMFAIPAYAGWLSDEQYVKQLIAVINRSDHPVLLTFIHGHNPVESVKRARAYRRVFQETTVPVVAHRADLIGFDALAHGAIASAIGSYPSTRRLNPFDHHGGPVGDRENLSPHMLLTDMLRIVRSTHMRREWFASATPIQCFCVICRGADVDRLHEDPAERRTGHNHNVVNLDGLYSSYVGLGTAARRTLWASQVAGALDTYPQLEAHIGRSLRVDPILQNVWAKAS</sequence>
<protein>
    <submittedName>
        <fullName evidence="1">Uncharacterized protein</fullName>
    </submittedName>
</protein>
<evidence type="ECO:0000313" key="1">
    <source>
        <dbReference type="EMBL" id="SMQ58987.1"/>
    </source>
</evidence>
<comment type="caution">
    <text evidence="1">The sequence shown here is derived from an EMBL/GenBank/DDBJ whole genome shotgun (WGS) entry which is preliminary data.</text>
</comment>
<reference evidence="1 2" key="1">
    <citation type="submission" date="2017-04" db="EMBL/GenBank/DDBJ databases">
        <authorList>
            <person name="Varghese N."/>
            <person name="Submissions S."/>
        </authorList>
    </citation>
    <scope>NUCLEOTIDE SEQUENCE [LARGE SCALE GENOMIC DNA]</scope>
    <source>
        <strain evidence="1 2">VKM Ac-1784</strain>
    </source>
</reference>
<dbReference type="RefSeq" id="WP_086472493.1">
    <property type="nucleotide sequence ID" value="NZ_FXWJ01000001.1"/>
</dbReference>
<keyword evidence="2" id="KW-1185">Reference proteome</keyword>
<dbReference type="EMBL" id="FXWJ01000001">
    <property type="protein sequence ID" value="SMQ58987.1"/>
    <property type="molecule type" value="Genomic_DNA"/>
</dbReference>
<accession>A0ABY1RAQ2</accession>
<gene>
    <name evidence="1" type="ORF">SAMN06295909_0239</name>
</gene>
<name>A0ABY1RAQ2_9MICO</name>
<dbReference type="Proteomes" id="UP000194464">
    <property type="component" value="Unassembled WGS sequence"/>
</dbReference>